<dbReference type="EMBL" id="LR746496">
    <property type="protein sequence ID" value="CAA7601637.1"/>
    <property type="molecule type" value="Genomic_DNA"/>
</dbReference>
<dbReference type="KEGG" id="aacx:DEACI_2304"/>
<keyword evidence="1" id="KW-0472">Membrane</keyword>
<evidence type="ECO:0000313" key="2">
    <source>
        <dbReference type="EMBL" id="CAA7601637.1"/>
    </source>
</evidence>
<dbReference type="AlphaFoldDB" id="A0A8S0XXC3"/>
<reference evidence="2" key="2">
    <citation type="submission" date="2020-01" db="EMBL/GenBank/DDBJ databases">
        <authorList>
            <person name="Hornung B."/>
        </authorList>
    </citation>
    <scope>NUCLEOTIDE SEQUENCE</scope>
    <source>
        <strain evidence="2">PacBioINE</strain>
    </source>
</reference>
<sequence>MRHRKPKRDWSEIIVKISTVVFACTALVTVFITISSWRVQREAARPYLTFRESPTVTLNQGVNLELKFTNVGAHPATDLWSRALVIDRSFRGSPVYAKEHTIVNDIPKDTTSTLLISIDPQSLSPDAGSIAAHYLVVFFKYSDPIIRKRYAQAIYLKWNGEANGQPESLYHVETGEKDKILAYLKTHKISVP</sequence>
<organism evidence="2">
    <name type="scientific">Acididesulfobacillus acetoxydans</name>
    <dbReference type="NCBI Taxonomy" id="1561005"/>
    <lineage>
        <taxon>Bacteria</taxon>
        <taxon>Bacillati</taxon>
        <taxon>Bacillota</taxon>
        <taxon>Clostridia</taxon>
        <taxon>Eubacteriales</taxon>
        <taxon>Peptococcaceae</taxon>
        <taxon>Acididesulfobacillus</taxon>
    </lineage>
</organism>
<dbReference type="RefSeq" id="WP_240985137.1">
    <property type="nucleotide sequence ID" value="NZ_CDGJ01000037.1"/>
</dbReference>
<reference evidence="3" key="1">
    <citation type="submission" date="2014-11" db="EMBL/GenBank/DDBJ databases">
        <authorList>
            <person name="Hornung B.V."/>
        </authorList>
    </citation>
    <scope>NUCLEOTIDE SEQUENCE</scope>
    <source>
        <strain evidence="3">INE</strain>
    </source>
</reference>
<evidence type="ECO:0000313" key="4">
    <source>
        <dbReference type="Proteomes" id="UP001071230"/>
    </source>
</evidence>
<evidence type="ECO:0000256" key="1">
    <source>
        <dbReference type="SAM" id="Phobius"/>
    </source>
</evidence>
<proteinExistence type="predicted"/>
<accession>A0A8S0XXC3</accession>
<name>A0A8S0XXC3_9FIRM</name>
<gene>
    <name evidence="3" type="ORF">DEACI_1582</name>
    <name evidence="2" type="ORF">DEACI_2304</name>
</gene>
<keyword evidence="1" id="KW-0812">Transmembrane</keyword>
<dbReference type="EMBL" id="CDGJ01000037">
    <property type="protein sequence ID" value="CEJ07124.1"/>
    <property type="molecule type" value="Genomic_DNA"/>
</dbReference>
<keyword evidence="1" id="KW-1133">Transmembrane helix</keyword>
<protein>
    <submittedName>
        <fullName evidence="2">Uncharacterized protein</fullName>
    </submittedName>
</protein>
<feature type="transmembrane region" description="Helical" evidence="1">
    <location>
        <begin position="20"/>
        <end position="39"/>
    </location>
</feature>
<keyword evidence="4" id="KW-1185">Reference proteome</keyword>
<evidence type="ECO:0000313" key="3">
    <source>
        <dbReference type="EMBL" id="CEJ07124.1"/>
    </source>
</evidence>
<dbReference type="Proteomes" id="UP000836597">
    <property type="component" value="Chromosome"/>
</dbReference>
<dbReference type="Proteomes" id="UP001071230">
    <property type="component" value="Unassembled WGS sequence"/>
</dbReference>